<keyword evidence="3" id="KW-1185">Reference proteome</keyword>
<comment type="caution">
    <text evidence="2">The sequence shown here is derived from an EMBL/GenBank/DDBJ whole genome shotgun (WGS) entry which is preliminary data.</text>
</comment>
<proteinExistence type="predicted"/>
<gene>
    <name evidence="2" type="ORF">LSTR_LSTR009357</name>
</gene>
<accession>A0A482WP07</accession>
<feature type="region of interest" description="Disordered" evidence="1">
    <location>
        <begin position="28"/>
        <end position="48"/>
    </location>
</feature>
<dbReference type="Proteomes" id="UP000291343">
    <property type="component" value="Unassembled WGS sequence"/>
</dbReference>
<evidence type="ECO:0000313" key="3">
    <source>
        <dbReference type="Proteomes" id="UP000291343"/>
    </source>
</evidence>
<dbReference type="InParanoid" id="A0A482WP07"/>
<dbReference type="EMBL" id="QKKF02029064">
    <property type="protein sequence ID" value="RZF35233.1"/>
    <property type="molecule type" value="Genomic_DNA"/>
</dbReference>
<sequence length="114" mass="13518">MEYASVDELRRSVMQVSDFRGGLNQAKIISHSDESRSRPDHGVNEESMQDFRRYLRMDEDFIPRPSYHNYEYGHRRPSSMGRGKLLRQAAEMSGNYNLQSIRDRKVKQQMYEVI</sequence>
<evidence type="ECO:0000313" key="2">
    <source>
        <dbReference type="EMBL" id="RZF35233.1"/>
    </source>
</evidence>
<evidence type="ECO:0000256" key="1">
    <source>
        <dbReference type="SAM" id="MobiDB-lite"/>
    </source>
</evidence>
<organism evidence="2 3">
    <name type="scientific">Laodelphax striatellus</name>
    <name type="common">Small brown planthopper</name>
    <name type="synonym">Delphax striatella</name>
    <dbReference type="NCBI Taxonomy" id="195883"/>
    <lineage>
        <taxon>Eukaryota</taxon>
        <taxon>Metazoa</taxon>
        <taxon>Ecdysozoa</taxon>
        <taxon>Arthropoda</taxon>
        <taxon>Hexapoda</taxon>
        <taxon>Insecta</taxon>
        <taxon>Pterygota</taxon>
        <taxon>Neoptera</taxon>
        <taxon>Paraneoptera</taxon>
        <taxon>Hemiptera</taxon>
        <taxon>Auchenorrhyncha</taxon>
        <taxon>Fulgoroidea</taxon>
        <taxon>Delphacidae</taxon>
        <taxon>Criomorphinae</taxon>
        <taxon>Laodelphax</taxon>
    </lineage>
</organism>
<reference evidence="2 3" key="1">
    <citation type="journal article" date="2017" name="Gigascience">
        <title>Genome sequence of the small brown planthopper, Laodelphax striatellus.</title>
        <authorList>
            <person name="Zhu J."/>
            <person name="Jiang F."/>
            <person name="Wang X."/>
            <person name="Yang P."/>
            <person name="Bao Y."/>
            <person name="Zhao W."/>
            <person name="Wang W."/>
            <person name="Lu H."/>
            <person name="Wang Q."/>
            <person name="Cui N."/>
            <person name="Li J."/>
            <person name="Chen X."/>
            <person name="Luo L."/>
            <person name="Yu J."/>
            <person name="Kang L."/>
            <person name="Cui F."/>
        </authorList>
    </citation>
    <scope>NUCLEOTIDE SEQUENCE [LARGE SCALE GENOMIC DNA]</scope>
    <source>
        <strain evidence="2">Lst14</strain>
    </source>
</reference>
<name>A0A482WP07_LAOST</name>
<protein>
    <submittedName>
        <fullName evidence="2">Uncharacterized protein</fullName>
    </submittedName>
</protein>
<dbReference type="AlphaFoldDB" id="A0A482WP07"/>
<feature type="compositionally biased region" description="Basic and acidic residues" evidence="1">
    <location>
        <begin position="30"/>
        <end position="48"/>
    </location>
</feature>